<evidence type="ECO:0000313" key="2">
    <source>
        <dbReference type="EMBL" id="GAA1572307.1"/>
    </source>
</evidence>
<dbReference type="RefSeq" id="WP_182434793.1">
    <property type="nucleotide sequence ID" value="NZ_BAAANW010000015.1"/>
</dbReference>
<evidence type="ECO:0000313" key="3">
    <source>
        <dbReference type="Proteomes" id="UP001500350"/>
    </source>
</evidence>
<name>A0ABN2DAF8_9MICO</name>
<keyword evidence="3" id="KW-1185">Reference proteome</keyword>
<gene>
    <name evidence="2" type="ORF">GCM10009763_20110</name>
</gene>
<dbReference type="Gene3D" id="1.50.10.10">
    <property type="match status" value="1"/>
</dbReference>
<dbReference type="InterPro" id="IPR012341">
    <property type="entry name" value="6hp_glycosidase-like_sf"/>
</dbReference>
<dbReference type="SUPFAM" id="SSF48208">
    <property type="entry name" value="Six-hairpin glycosidases"/>
    <property type="match status" value="1"/>
</dbReference>
<accession>A0ABN2DAF8</accession>
<feature type="region of interest" description="Disordered" evidence="1">
    <location>
        <begin position="355"/>
        <end position="377"/>
    </location>
</feature>
<dbReference type="Proteomes" id="UP001500350">
    <property type="component" value="Unassembled WGS sequence"/>
</dbReference>
<comment type="caution">
    <text evidence="2">The sequence shown here is derived from an EMBL/GenBank/DDBJ whole genome shotgun (WGS) entry which is preliminary data.</text>
</comment>
<protein>
    <submittedName>
        <fullName evidence="2">Prenyltransferase</fullName>
    </submittedName>
</protein>
<organism evidence="2 3">
    <name type="scientific">Dermacoccus profundi</name>
    <dbReference type="NCBI Taxonomy" id="322602"/>
    <lineage>
        <taxon>Bacteria</taxon>
        <taxon>Bacillati</taxon>
        <taxon>Actinomycetota</taxon>
        <taxon>Actinomycetes</taxon>
        <taxon>Micrococcales</taxon>
        <taxon>Dermacoccaceae</taxon>
        <taxon>Dermacoccus</taxon>
    </lineage>
</organism>
<proteinExistence type="predicted"/>
<sequence>MPPALTAAQIAETGAFLARMQGDDGALPWFPGGQWDAWNHTEALMGLTVSGVFVGATDEVEGERLLACARAGLEHLSHTQRPDGSWPMEVRDGAVVHAESDTNQCAYPAVGVWHYVLATGDDEVGARYWPMVRDAINHVLTAQRDDGTIAWAINPRGGLGDHALLTGNASILQSLWAACALAMRLGHDASDWLAAGRRLAHAVRRSPTGFADRDRFSMDWFYPVLGGALTGDAARTRLDDGWERFVWAGQGVRCVDDRPWVTGGESAELVMALCCLDDTPHETQARERARQVFAEIQQLRDNEGAYWTGYVVDDAAIWPEERTGWTAGAVLLAADALDGLTPAANLFHAMTWAGDEDSSASPRLEPTAFQPSTQETP</sequence>
<reference evidence="2 3" key="1">
    <citation type="journal article" date="2019" name="Int. J. Syst. Evol. Microbiol.">
        <title>The Global Catalogue of Microorganisms (GCM) 10K type strain sequencing project: providing services to taxonomists for standard genome sequencing and annotation.</title>
        <authorList>
            <consortium name="The Broad Institute Genomics Platform"/>
            <consortium name="The Broad Institute Genome Sequencing Center for Infectious Disease"/>
            <person name="Wu L."/>
            <person name="Ma J."/>
        </authorList>
    </citation>
    <scope>NUCLEOTIDE SEQUENCE [LARGE SCALE GENOMIC DNA]</scope>
    <source>
        <strain evidence="2 3">JCM 14589</strain>
    </source>
</reference>
<dbReference type="InterPro" id="IPR008928">
    <property type="entry name" value="6-hairpin_glycosidase_sf"/>
</dbReference>
<evidence type="ECO:0000256" key="1">
    <source>
        <dbReference type="SAM" id="MobiDB-lite"/>
    </source>
</evidence>
<dbReference type="EMBL" id="BAAANW010000015">
    <property type="protein sequence ID" value="GAA1572307.1"/>
    <property type="molecule type" value="Genomic_DNA"/>
</dbReference>